<dbReference type="AlphaFoldDB" id="A0A8J2BNK8"/>
<dbReference type="GO" id="GO:0015979">
    <property type="term" value="P:photosynthesis"/>
    <property type="evidence" value="ECO:0007669"/>
    <property type="project" value="UniProtKB-KW"/>
</dbReference>
<proteinExistence type="predicted"/>
<dbReference type="PANTHER" id="PTHR47199:SF2">
    <property type="entry name" value="PHOTOSYSTEM II STABILITY_ASSEMBLY FACTOR HCF136, CHLOROPLASTIC"/>
    <property type="match status" value="1"/>
</dbReference>
<comment type="caution">
    <text evidence="4">The sequence shown here is derived from an EMBL/GenBank/DDBJ whole genome shotgun (WGS) entry which is preliminary data.</text>
</comment>
<protein>
    <recommendedName>
        <fullName evidence="3">Photosynthesis system II assembly factor Ycf48/Hcf136-like domain-containing protein</fullName>
    </recommendedName>
</protein>
<evidence type="ECO:0000256" key="1">
    <source>
        <dbReference type="ARBA" id="ARBA00022531"/>
    </source>
</evidence>
<gene>
    <name evidence="4" type="ORF">MPNT_160009</name>
</gene>
<dbReference type="GO" id="GO:0009523">
    <property type="term" value="C:photosystem II"/>
    <property type="evidence" value="ECO:0007669"/>
    <property type="project" value="UniProtKB-KW"/>
</dbReference>
<organism evidence="4 5">
    <name type="scientific">Candidatus Methylacidithermus pantelleriae</name>
    <dbReference type="NCBI Taxonomy" id="2744239"/>
    <lineage>
        <taxon>Bacteria</taxon>
        <taxon>Pseudomonadati</taxon>
        <taxon>Verrucomicrobiota</taxon>
        <taxon>Methylacidiphilae</taxon>
        <taxon>Methylacidiphilales</taxon>
        <taxon>Methylacidiphilaceae</taxon>
        <taxon>Candidatus Methylacidithermus</taxon>
    </lineage>
</organism>
<evidence type="ECO:0000256" key="2">
    <source>
        <dbReference type="ARBA" id="ARBA00023276"/>
    </source>
</evidence>
<evidence type="ECO:0000313" key="4">
    <source>
        <dbReference type="EMBL" id="CAF0694306.1"/>
    </source>
</evidence>
<name>A0A8J2BNK8_9BACT</name>
<dbReference type="SUPFAM" id="SSF50939">
    <property type="entry name" value="Sialidases"/>
    <property type="match status" value="1"/>
</dbReference>
<dbReference type="PANTHER" id="PTHR47199">
    <property type="entry name" value="PHOTOSYSTEM II STABILITY/ASSEMBLY FACTOR HCF136, CHLOROPLASTIC"/>
    <property type="match status" value="1"/>
</dbReference>
<keyword evidence="1" id="KW-0602">Photosynthesis</keyword>
<dbReference type="EMBL" id="CAJNOB010000008">
    <property type="protein sequence ID" value="CAF0694306.1"/>
    <property type="molecule type" value="Genomic_DNA"/>
</dbReference>
<accession>A0A8J2BNK8</accession>
<dbReference type="Gene3D" id="2.130.10.10">
    <property type="entry name" value="YVTN repeat-like/Quinoprotein amine dehydrogenase"/>
    <property type="match status" value="2"/>
</dbReference>
<keyword evidence="2" id="KW-0604">Photosystem II</keyword>
<dbReference type="Proteomes" id="UP000663859">
    <property type="component" value="Unassembled WGS sequence"/>
</dbReference>
<evidence type="ECO:0000313" key="5">
    <source>
        <dbReference type="Proteomes" id="UP000663859"/>
    </source>
</evidence>
<dbReference type="Pfam" id="PF14870">
    <property type="entry name" value="PSII_BNR"/>
    <property type="match status" value="1"/>
</dbReference>
<dbReference type="InterPro" id="IPR028203">
    <property type="entry name" value="PSII_CF48-like_dom"/>
</dbReference>
<dbReference type="CDD" id="cd15482">
    <property type="entry name" value="Sialidase_non-viral"/>
    <property type="match status" value="1"/>
</dbReference>
<dbReference type="InterPro" id="IPR036278">
    <property type="entry name" value="Sialidase_sf"/>
</dbReference>
<dbReference type="SUPFAM" id="SSF110296">
    <property type="entry name" value="Oligoxyloglucan reducing end-specific cellobiohydrolase"/>
    <property type="match status" value="1"/>
</dbReference>
<evidence type="ECO:0000259" key="3">
    <source>
        <dbReference type="Pfam" id="PF14870"/>
    </source>
</evidence>
<keyword evidence="5" id="KW-1185">Reference proteome</keyword>
<reference evidence="4" key="1">
    <citation type="submission" date="2021-02" db="EMBL/GenBank/DDBJ databases">
        <authorList>
            <person name="Cremers G."/>
            <person name="Picone N."/>
        </authorList>
    </citation>
    <scope>NUCLEOTIDE SEQUENCE</scope>
    <source>
        <strain evidence="4">PQ17</strain>
    </source>
</reference>
<feature type="domain" description="Photosynthesis system II assembly factor Ycf48/Hcf136-like" evidence="3">
    <location>
        <begin position="265"/>
        <end position="370"/>
    </location>
</feature>
<sequence>MTSREGIKVTIQAEKGRRAVSRNKTLRSFTQSDHNYGNERGQIPVDNTAKGLFKPLPLLVSLVTWLMFEPGNGQGYWQGREGGEVATNSSTFPFRYRVSNPGGRGSLRDVFFWNAEVGWVCGSSGVFQTQDGGWTWIPKKPRPGWGLNYYRLQMTGSREIWLLEGIHGQAKAWLWHSTDDGSSWAEVLPGKLLSATDLVCRGNLRMVLCGDFTSYWSLDQGKSWAPLPFLGGIRAAIPGDVRIETGFVVYVLCAGSSGHRRVPQVFKSTDSGRSWRELAFFEKLPRPRTIFFSTSWQGWMGLEDGVLLATKDGGESWIKLPFPERRPIQALWCDSLGRGYVAVDNSDFRQLGAAVFATSDGGKTWQEVLSGAKNINGFFSSGPDFVCGVGNTPGPIGSDLVIFFKQ</sequence>
<dbReference type="InterPro" id="IPR015943">
    <property type="entry name" value="WD40/YVTN_repeat-like_dom_sf"/>
</dbReference>